<dbReference type="eggNOG" id="ENOG5030FCN">
    <property type="taxonomic scope" value="Bacteria"/>
</dbReference>
<dbReference type="OrthoDB" id="1739942at2"/>
<accession>B8I0B3</accession>
<evidence type="ECO:0000313" key="1">
    <source>
        <dbReference type="EMBL" id="ACL77439.1"/>
    </source>
</evidence>
<keyword evidence="2" id="KW-1185">Reference proteome</keyword>
<name>B8I0B3_RUMCH</name>
<dbReference type="Proteomes" id="UP000001349">
    <property type="component" value="Chromosome"/>
</dbReference>
<dbReference type="RefSeq" id="WP_015926497.1">
    <property type="nucleotide sequence ID" value="NC_011898.1"/>
</dbReference>
<dbReference type="STRING" id="394503.Ccel_3148"/>
<protein>
    <submittedName>
        <fullName evidence="1">Uncharacterized protein</fullName>
    </submittedName>
</protein>
<dbReference type="KEGG" id="cce:Ccel_3148"/>
<dbReference type="AlphaFoldDB" id="B8I0B3"/>
<evidence type="ECO:0000313" key="2">
    <source>
        <dbReference type="Proteomes" id="UP000001349"/>
    </source>
</evidence>
<organism evidence="1 2">
    <name type="scientific">Ruminiclostridium cellulolyticum (strain ATCC 35319 / DSM 5812 / JCM 6584 / H10)</name>
    <name type="common">Clostridium cellulolyticum</name>
    <dbReference type="NCBI Taxonomy" id="394503"/>
    <lineage>
        <taxon>Bacteria</taxon>
        <taxon>Bacillati</taxon>
        <taxon>Bacillota</taxon>
        <taxon>Clostridia</taxon>
        <taxon>Eubacteriales</taxon>
        <taxon>Oscillospiraceae</taxon>
        <taxon>Ruminiclostridium</taxon>
    </lineage>
</organism>
<gene>
    <name evidence="1" type="ordered locus">Ccel_3148</name>
</gene>
<reference evidence="1 2" key="1">
    <citation type="submission" date="2009-01" db="EMBL/GenBank/DDBJ databases">
        <title>Complete sequence of Clostridium cellulolyticum H10.</title>
        <authorList>
            <consortium name="US DOE Joint Genome Institute"/>
            <person name="Lucas S."/>
            <person name="Copeland A."/>
            <person name="Lapidus A."/>
            <person name="Glavina del Rio T."/>
            <person name="Dalin E."/>
            <person name="Tice H."/>
            <person name="Bruce D."/>
            <person name="Goodwin L."/>
            <person name="Pitluck S."/>
            <person name="Chertkov O."/>
            <person name="Saunders E."/>
            <person name="Brettin T."/>
            <person name="Detter J.C."/>
            <person name="Han C."/>
            <person name="Larimer F."/>
            <person name="Land M."/>
            <person name="Hauser L."/>
            <person name="Kyrpides N."/>
            <person name="Ivanova N."/>
            <person name="Zhou J."/>
            <person name="Richardson P."/>
        </authorList>
    </citation>
    <scope>NUCLEOTIDE SEQUENCE [LARGE SCALE GENOMIC DNA]</scope>
    <source>
        <strain evidence="2">ATCC 35319 / DSM 5812 / JCM 6584 / H10</strain>
    </source>
</reference>
<sequence length="70" mass="8540">MKIIEDMEKWEILKAAMKEKGYMPYIWQYDVQSEEGLHIWFYKKNSDILKRVEVITHNKAIADDIEEYGW</sequence>
<dbReference type="HOGENOM" id="CLU_2750769_0_0_9"/>
<dbReference type="EMBL" id="CP001348">
    <property type="protein sequence ID" value="ACL77439.1"/>
    <property type="molecule type" value="Genomic_DNA"/>
</dbReference>
<proteinExistence type="predicted"/>